<dbReference type="InterPro" id="IPR055811">
    <property type="entry name" value="DUF7387"/>
</dbReference>
<protein>
    <submittedName>
        <fullName evidence="2">HicB family protein</fullName>
    </submittedName>
</protein>
<feature type="compositionally biased region" description="Basic and acidic residues" evidence="1">
    <location>
        <begin position="11"/>
        <end position="20"/>
    </location>
</feature>
<dbReference type="AlphaFoldDB" id="A0A1X4GKA0"/>
<reference evidence="2 3" key="1">
    <citation type="submission" date="2017-04" db="EMBL/GenBank/DDBJ databases">
        <title>MLSA of the genus Halorubrum.</title>
        <authorList>
            <person name="De La Haba R."/>
            <person name="Sanchez-Porro C."/>
            <person name="Infante-Dominguez C."/>
            <person name="Ventosa A."/>
        </authorList>
    </citation>
    <scope>NUCLEOTIDE SEQUENCE [LARGE SCALE GENOMIC DNA]</scope>
    <source>
        <strain evidence="2 3">DSM 17463</strain>
    </source>
</reference>
<gene>
    <name evidence="2" type="ORF">B9H04_12265</name>
</gene>
<dbReference type="RefSeq" id="WP_080508760.1">
    <property type="nucleotide sequence ID" value="NZ_ATXS01000060.1"/>
</dbReference>
<dbReference type="Proteomes" id="UP000193587">
    <property type="component" value="Unassembled WGS sequence"/>
</dbReference>
<organism evidence="2 3">
    <name type="scientific">Halorubrum ezzemoulense DSM 17463</name>
    <dbReference type="NCBI Taxonomy" id="1121945"/>
    <lineage>
        <taxon>Archaea</taxon>
        <taxon>Methanobacteriati</taxon>
        <taxon>Methanobacteriota</taxon>
        <taxon>Stenosarchaea group</taxon>
        <taxon>Halobacteria</taxon>
        <taxon>Halobacteriales</taxon>
        <taxon>Haloferacaceae</taxon>
        <taxon>Halorubrum</taxon>
    </lineage>
</organism>
<evidence type="ECO:0000313" key="3">
    <source>
        <dbReference type="Proteomes" id="UP000193587"/>
    </source>
</evidence>
<feature type="region of interest" description="Disordered" evidence="1">
    <location>
        <begin position="1"/>
        <end position="22"/>
    </location>
</feature>
<proteinExistence type="predicted"/>
<dbReference type="EMBL" id="NEDJ01000045">
    <property type="protein sequence ID" value="OSO97629.1"/>
    <property type="molecule type" value="Genomic_DNA"/>
</dbReference>
<accession>A0A1X4GKA0</accession>
<sequence length="91" mass="9821">MARADSGNSDPPEREIRLVKNPDGQWTARDLRVGVTAQGKSRDVALDNLDAVIEAVEGDGGRPPTDEEIRDLGVDPEVAQSQSDEIPDVLQ</sequence>
<feature type="compositionally biased region" description="Basic and acidic residues" evidence="1">
    <location>
        <begin position="64"/>
        <end position="73"/>
    </location>
</feature>
<feature type="region of interest" description="Disordered" evidence="1">
    <location>
        <begin position="55"/>
        <end position="91"/>
    </location>
</feature>
<evidence type="ECO:0000313" key="2">
    <source>
        <dbReference type="EMBL" id="OSO97629.1"/>
    </source>
</evidence>
<name>A0A1X4GKA0_HALEZ</name>
<dbReference type="Pfam" id="PF24113">
    <property type="entry name" value="DUF7387"/>
    <property type="match status" value="1"/>
</dbReference>
<evidence type="ECO:0000256" key="1">
    <source>
        <dbReference type="SAM" id="MobiDB-lite"/>
    </source>
</evidence>
<comment type="caution">
    <text evidence="2">The sequence shown here is derived from an EMBL/GenBank/DDBJ whole genome shotgun (WGS) entry which is preliminary data.</text>
</comment>